<dbReference type="AlphaFoldDB" id="A0A9W9FIS4"/>
<protein>
    <submittedName>
        <fullName evidence="1">Uncharacterized protein</fullName>
    </submittedName>
</protein>
<sequence>MPTPIPSDALPKLQELATWVSQSAEMKESKPELLECVDNDRKKMARPLLEKLGYADIQHNALLLRICGKASITKSEDDPRRLLFFPLSGEDVNVDGEILTSGTYIQLTKTLDLDARLDCLIIVLT</sequence>
<name>A0A9W9FIS4_9EURO</name>
<evidence type="ECO:0000313" key="1">
    <source>
        <dbReference type="EMBL" id="KAJ5100929.1"/>
    </source>
</evidence>
<reference evidence="1" key="2">
    <citation type="journal article" date="2023" name="IMA Fungus">
        <title>Comparative genomic study of the Penicillium genus elucidates a diverse pangenome and 15 lateral gene transfer events.</title>
        <authorList>
            <person name="Petersen C."/>
            <person name="Sorensen T."/>
            <person name="Nielsen M.R."/>
            <person name="Sondergaard T.E."/>
            <person name="Sorensen J.L."/>
            <person name="Fitzpatrick D.A."/>
            <person name="Frisvad J.C."/>
            <person name="Nielsen K.L."/>
        </authorList>
    </citation>
    <scope>NUCLEOTIDE SEQUENCE</scope>
    <source>
        <strain evidence="1">IBT 30069</strain>
    </source>
</reference>
<evidence type="ECO:0000313" key="2">
    <source>
        <dbReference type="Proteomes" id="UP001149165"/>
    </source>
</evidence>
<dbReference type="EMBL" id="JAPQKH010000004">
    <property type="protein sequence ID" value="KAJ5100929.1"/>
    <property type="molecule type" value="Genomic_DNA"/>
</dbReference>
<organism evidence="1 2">
    <name type="scientific">Penicillium angulare</name>
    <dbReference type="NCBI Taxonomy" id="116970"/>
    <lineage>
        <taxon>Eukaryota</taxon>
        <taxon>Fungi</taxon>
        <taxon>Dikarya</taxon>
        <taxon>Ascomycota</taxon>
        <taxon>Pezizomycotina</taxon>
        <taxon>Eurotiomycetes</taxon>
        <taxon>Eurotiomycetidae</taxon>
        <taxon>Eurotiales</taxon>
        <taxon>Aspergillaceae</taxon>
        <taxon>Penicillium</taxon>
    </lineage>
</organism>
<proteinExistence type="predicted"/>
<comment type="caution">
    <text evidence="1">The sequence shown here is derived from an EMBL/GenBank/DDBJ whole genome shotgun (WGS) entry which is preliminary data.</text>
</comment>
<dbReference type="Proteomes" id="UP001149165">
    <property type="component" value="Unassembled WGS sequence"/>
</dbReference>
<dbReference type="OrthoDB" id="4252872at2759"/>
<accession>A0A9W9FIS4</accession>
<gene>
    <name evidence="1" type="ORF">N7456_006981</name>
</gene>
<reference evidence="1" key="1">
    <citation type="submission" date="2022-11" db="EMBL/GenBank/DDBJ databases">
        <authorList>
            <person name="Petersen C."/>
        </authorList>
    </citation>
    <scope>NUCLEOTIDE SEQUENCE</scope>
    <source>
        <strain evidence="1">IBT 30069</strain>
    </source>
</reference>
<keyword evidence="2" id="KW-1185">Reference proteome</keyword>